<keyword evidence="5" id="KW-0808">Transferase</keyword>
<protein>
    <submittedName>
        <fullName evidence="12">Farnesol kinase, chloroplastic</fullName>
    </submittedName>
</protein>
<name>A0A438G1V2_VITVI</name>
<evidence type="ECO:0000256" key="6">
    <source>
        <dbReference type="ARBA" id="ARBA00022692"/>
    </source>
</evidence>
<keyword evidence="7 12" id="KW-0418">Kinase</keyword>
<evidence type="ECO:0000256" key="11">
    <source>
        <dbReference type="SAM" id="Phobius"/>
    </source>
</evidence>
<evidence type="ECO:0000256" key="1">
    <source>
        <dbReference type="ARBA" id="ARBA00004508"/>
    </source>
</evidence>
<keyword evidence="4" id="KW-0934">Plastid</keyword>
<evidence type="ECO:0000256" key="9">
    <source>
        <dbReference type="ARBA" id="ARBA00022989"/>
    </source>
</evidence>
<proteinExistence type="inferred from homology"/>
<evidence type="ECO:0000256" key="3">
    <source>
        <dbReference type="ARBA" id="ARBA00022528"/>
    </source>
</evidence>
<sequence>MGAANFNVSILRASAGITYFTADFRLADRPPLNATFSAGVTATTGLRVRFRVPNGGLARGGLTSPSALMLPQNPVAGDICAAALTGAAALSLLRFWGEIAKRGFFDQTVGRKLVHISVGLVFMLFWPLFSSGRQGAVLAALIPGVNIIRMLLLGLGMWKDEATVKSMSRHGDHSDVSVSMNKPVWGTSQGTAILCLSYYSCLCNLLENFPIAIAAICNLCAGDGLADLVGRRFGIQKIPYNRNKSFSGSLAMAVAGFLASIGYMHYFASFGFIQESWEMVFGFLVVSLGSTLVESLPISSELDDNLTIPVTSLLLGTLVF</sequence>
<dbReference type="GO" id="GO:0031969">
    <property type="term" value="C:chloroplast membrane"/>
    <property type="evidence" value="ECO:0007669"/>
    <property type="project" value="UniProtKB-SubCell"/>
</dbReference>
<dbReference type="EMBL" id="QGNW01000683">
    <property type="protein sequence ID" value="RVW66186.1"/>
    <property type="molecule type" value="Genomic_DNA"/>
</dbReference>
<feature type="transmembrane region" description="Helical" evidence="11">
    <location>
        <begin position="75"/>
        <end position="97"/>
    </location>
</feature>
<comment type="similarity">
    <text evidence="2">Belongs to the polyprenol kinase family.</text>
</comment>
<feature type="transmembrane region" description="Helical" evidence="11">
    <location>
        <begin position="250"/>
        <end position="273"/>
    </location>
</feature>
<dbReference type="InterPro" id="IPR039606">
    <property type="entry name" value="Phytol/farnesol_kinase"/>
</dbReference>
<comment type="caution">
    <text evidence="12">The sequence shown here is derived from an EMBL/GenBank/DDBJ whole genome shotgun (WGS) entry which is preliminary data.</text>
</comment>
<comment type="subcellular location">
    <subcellularLocation>
        <location evidence="1">Plastid</location>
        <location evidence="1">Chloroplast membrane</location>
        <topology evidence="1">Multi-pass membrane protein</topology>
    </subcellularLocation>
</comment>
<evidence type="ECO:0000256" key="4">
    <source>
        <dbReference type="ARBA" id="ARBA00022640"/>
    </source>
</evidence>
<keyword evidence="10 11" id="KW-0472">Membrane</keyword>
<feature type="transmembrane region" description="Helical" evidence="11">
    <location>
        <begin position="135"/>
        <end position="158"/>
    </location>
</feature>
<dbReference type="PANTHER" id="PTHR32523:SF7">
    <property type="entry name" value="FARNESOL KINASE, CHLOROPLASTIC"/>
    <property type="match status" value="1"/>
</dbReference>
<feature type="transmembrane region" description="Helical" evidence="11">
    <location>
        <begin position="109"/>
        <end position="129"/>
    </location>
</feature>
<keyword evidence="6 11" id="KW-0812">Transmembrane</keyword>
<evidence type="ECO:0000313" key="12">
    <source>
        <dbReference type="EMBL" id="RVW66186.1"/>
    </source>
</evidence>
<evidence type="ECO:0000256" key="8">
    <source>
        <dbReference type="ARBA" id="ARBA00022946"/>
    </source>
</evidence>
<evidence type="ECO:0000256" key="10">
    <source>
        <dbReference type="ARBA" id="ARBA00023136"/>
    </source>
</evidence>
<dbReference type="PANTHER" id="PTHR32523">
    <property type="entry name" value="PHYTOL KINASE 1, CHLOROPLASTIC"/>
    <property type="match status" value="1"/>
</dbReference>
<organism evidence="12 13">
    <name type="scientific">Vitis vinifera</name>
    <name type="common">Grape</name>
    <dbReference type="NCBI Taxonomy" id="29760"/>
    <lineage>
        <taxon>Eukaryota</taxon>
        <taxon>Viridiplantae</taxon>
        <taxon>Streptophyta</taxon>
        <taxon>Embryophyta</taxon>
        <taxon>Tracheophyta</taxon>
        <taxon>Spermatophyta</taxon>
        <taxon>Magnoliopsida</taxon>
        <taxon>eudicotyledons</taxon>
        <taxon>Gunneridae</taxon>
        <taxon>Pentapetalae</taxon>
        <taxon>rosids</taxon>
        <taxon>Vitales</taxon>
        <taxon>Vitaceae</taxon>
        <taxon>Viteae</taxon>
        <taxon>Vitis</taxon>
    </lineage>
</organism>
<reference evidence="12 13" key="1">
    <citation type="journal article" date="2018" name="PLoS Genet.">
        <title>Population sequencing reveals clonal diversity and ancestral inbreeding in the grapevine cultivar Chardonnay.</title>
        <authorList>
            <person name="Roach M.J."/>
            <person name="Johnson D.L."/>
            <person name="Bohlmann J."/>
            <person name="van Vuuren H.J."/>
            <person name="Jones S.J."/>
            <person name="Pretorius I.S."/>
            <person name="Schmidt S.A."/>
            <person name="Borneman A.R."/>
        </authorList>
    </citation>
    <scope>NUCLEOTIDE SEQUENCE [LARGE SCALE GENOMIC DNA]</scope>
    <source>
        <strain evidence="13">cv. Chardonnay</strain>
        <tissue evidence="12">Leaf</tissue>
    </source>
</reference>
<keyword evidence="8" id="KW-0809">Transit peptide</keyword>
<evidence type="ECO:0000313" key="13">
    <source>
        <dbReference type="Proteomes" id="UP000288805"/>
    </source>
</evidence>
<keyword evidence="9 11" id="KW-1133">Transmembrane helix</keyword>
<dbReference type="GO" id="GO:0016301">
    <property type="term" value="F:kinase activity"/>
    <property type="evidence" value="ECO:0007669"/>
    <property type="project" value="UniProtKB-KW"/>
</dbReference>
<evidence type="ECO:0000256" key="7">
    <source>
        <dbReference type="ARBA" id="ARBA00022777"/>
    </source>
</evidence>
<gene>
    <name evidence="12" type="primary">FOLK_2</name>
    <name evidence="12" type="ORF">CK203_047427</name>
</gene>
<evidence type="ECO:0000256" key="2">
    <source>
        <dbReference type="ARBA" id="ARBA00010794"/>
    </source>
</evidence>
<dbReference type="Proteomes" id="UP000288805">
    <property type="component" value="Unassembled WGS sequence"/>
</dbReference>
<evidence type="ECO:0000256" key="5">
    <source>
        <dbReference type="ARBA" id="ARBA00022679"/>
    </source>
</evidence>
<accession>A0A438G1V2</accession>
<keyword evidence="3" id="KW-0150">Chloroplast</keyword>
<dbReference type="AlphaFoldDB" id="A0A438G1V2"/>